<accession>A0A8J2NMT6</accession>
<reference evidence="1" key="1">
    <citation type="submission" date="2021-06" db="EMBL/GenBank/DDBJ databases">
        <authorList>
            <person name="Hodson N. C."/>
            <person name="Mongue J. A."/>
            <person name="Jaron S. K."/>
        </authorList>
    </citation>
    <scope>NUCLEOTIDE SEQUENCE</scope>
</reference>
<organism evidence="1 2">
    <name type="scientific">Allacma fusca</name>
    <dbReference type="NCBI Taxonomy" id="39272"/>
    <lineage>
        <taxon>Eukaryota</taxon>
        <taxon>Metazoa</taxon>
        <taxon>Ecdysozoa</taxon>
        <taxon>Arthropoda</taxon>
        <taxon>Hexapoda</taxon>
        <taxon>Collembola</taxon>
        <taxon>Symphypleona</taxon>
        <taxon>Sminthuridae</taxon>
        <taxon>Allacma</taxon>
    </lineage>
</organism>
<dbReference type="Proteomes" id="UP000708208">
    <property type="component" value="Unassembled WGS sequence"/>
</dbReference>
<proteinExistence type="predicted"/>
<keyword evidence="2" id="KW-1185">Reference proteome</keyword>
<name>A0A8J2NMT6_9HEXA</name>
<feature type="non-terminal residue" evidence="1">
    <location>
        <position position="34"/>
    </location>
</feature>
<comment type="caution">
    <text evidence="1">The sequence shown here is derived from an EMBL/GenBank/DDBJ whole genome shotgun (WGS) entry which is preliminary data.</text>
</comment>
<protein>
    <submittedName>
        <fullName evidence="1">Uncharacterized protein</fullName>
    </submittedName>
</protein>
<dbReference type="EMBL" id="CAJVCH010057618">
    <property type="protein sequence ID" value="CAG7718981.1"/>
    <property type="molecule type" value="Genomic_DNA"/>
</dbReference>
<gene>
    <name evidence="1" type="ORF">AFUS01_LOCUS8331</name>
</gene>
<dbReference type="OrthoDB" id="8904098at2759"/>
<sequence length="34" mass="3528">MYLSIVYAAGSIVVSLAATPPIHLPAIPFTMLGL</sequence>
<evidence type="ECO:0000313" key="2">
    <source>
        <dbReference type="Proteomes" id="UP000708208"/>
    </source>
</evidence>
<dbReference type="AlphaFoldDB" id="A0A8J2NMT6"/>
<evidence type="ECO:0000313" key="1">
    <source>
        <dbReference type="EMBL" id="CAG7718981.1"/>
    </source>
</evidence>